<dbReference type="Proteomes" id="UP001066276">
    <property type="component" value="Chromosome 7"/>
</dbReference>
<feature type="compositionally biased region" description="Basic and acidic residues" evidence="1">
    <location>
        <begin position="1"/>
        <end position="25"/>
    </location>
</feature>
<protein>
    <submittedName>
        <fullName evidence="2">Uncharacterized protein</fullName>
    </submittedName>
</protein>
<evidence type="ECO:0000256" key="1">
    <source>
        <dbReference type="SAM" id="MobiDB-lite"/>
    </source>
</evidence>
<gene>
    <name evidence="2" type="ORF">NDU88_002988</name>
</gene>
<accession>A0AAV7PB03</accession>
<evidence type="ECO:0000313" key="2">
    <source>
        <dbReference type="EMBL" id="KAJ1124537.1"/>
    </source>
</evidence>
<comment type="caution">
    <text evidence="2">The sequence shown here is derived from an EMBL/GenBank/DDBJ whole genome shotgun (WGS) entry which is preliminary data.</text>
</comment>
<feature type="compositionally biased region" description="Basic and acidic residues" evidence="1">
    <location>
        <begin position="38"/>
        <end position="48"/>
    </location>
</feature>
<evidence type="ECO:0000313" key="3">
    <source>
        <dbReference type="Proteomes" id="UP001066276"/>
    </source>
</evidence>
<feature type="compositionally biased region" description="Basic residues" evidence="1">
    <location>
        <begin position="26"/>
        <end position="37"/>
    </location>
</feature>
<sequence>MTTEKTEIPEETRTTEKTGTLDERKQKKMERNRRRRVESHETWHDITTKPDPNMRAWEQQRGRGNVEKPATSQKGVGYFRSQVPVQPPAAVVAMRHHLAKILARLEKVEKESAEKQRMLWYIKKRLKKMKK</sequence>
<reference evidence="2" key="1">
    <citation type="journal article" date="2022" name="bioRxiv">
        <title>Sequencing and chromosome-scale assembly of the giantPleurodeles waltlgenome.</title>
        <authorList>
            <person name="Brown T."/>
            <person name="Elewa A."/>
            <person name="Iarovenko S."/>
            <person name="Subramanian E."/>
            <person name="Araus A.J."/>
            <person name="Petzold A."/>
            <person name="Susuki M."/>
            <person name="Suzuki K.-i.T."/>
            <person name="Hayashi T."/>
            <person name="Toyoda A."/>
            <person name="Oliveira C."/>
            <person name="Osipova E."/>
            <person name="Leigh N.D."/>
            <person name="Simon A."/>
            <person name="Yun M.H."/>
        </authorList>
    </citation>
    <scope>NUCLEOTIDE SEQUENCE</scope>
    <source>
        <strain evidence="2">20211129_DDA</strain>
        <tissue evidence="2">Liver</tissue>
    </source>
</reference>
<name>A0AAV7PB03_PLEWA</name>
<feature type="region of interest" description="Disordered" evidence="1">
    <location>
        <begin position="1"/>
        <end position="75"/>
    </location>
</feature>
<organism evidence="2 3">
    <name type="scientific">Pleurodeles waltl</name>
    <name type="common">Iberian ribbed newt</name>
    <dbReference type="NCBI Taxonomy" id="8319"/>
    <lineage>
        <taxon>Eukaryota</taxon>
        <taxon>Metazoa</taxon>
        <taxon>Chordata</taxon>
        <taxon>Craniata</taxon>
        <taxon>Vertebrata</taxon>
        <taxon>Euteleostomi</taxon>
        <taxon>Amphibia</taxon>
        <taxon>Batrachia</taxon>
        <taxon>Caudata</taxon>
        <taxon>Salamandroidea</taxon>
        <taxon>Salamandridae</taxon>
        <taxon>Pleurodelinae</taxon>
        <taxon>Pleurodeles</taxon>
    </lineage>
</organism>
<keyword evidence="3" id="KW-1185">Reference proteome</keyword>
<dbReference type="EMBL" id="JANPWB010000011">
    <property type="protein sequence ID" value="KAJ1124537.1"/>
    <property type="molecule type" value="Genomic_DNA"/>
</dbReference>
<dbReference type="AlphaFoldDB" id="A0AAV7PB03"/>
<proteinExistence type="predicted"/>